<organism evidence="1 2">
    <name type="scientific">Triplophysa tibetana</name>
    <dbReference type="NCBI Taxonomy" id="1572043"/>
    <lineage>
        <taxon>Eukaryota</taxon>
        <taxon>Metazoa</taxon>
        <taxon>Chordata</taxon>
        <taxon>Craniata</taxon>
        <taxon>Vertebrata</taxon>
        <taxon>Euteleostomi</taxon>
        <taxon>Actinopterygii</taxon>
        <taxon>Neopterygii</taxon>
        <taxon>Teleostei</taxon>
        <taxon>Ostariophysi</taxon>
        <taxon>Cypriniformes</taxon>
        <taxon>Nemacheilidae</taxon>
        <taxon>Triplophysa</taxon>
    </lineage>
</organism>
<reference evidence="1 2" key="1">
    <citation type="journal article" date="2019" name="Mol. Ecol. Resour.">
        <title>Chromosome-level genome assembly of Triplophysa tibetana, a fish adapted to the harsh high-altitude environment of the Tibetan Plateau.</title>
        <authorList>
            <person name="Yang X."/>
            <person name="Liu H."/>
            <person name="Ma Z."/>
            <person name="Zou Y."/>
            <person name="Zou M."/>
            <person name="Mao Y."/>
            <person name="Li X."/>
            <person name="Wang H."/>
            <person name="Chen T."/>
            <person name="Wang W."/>
            <person name="Yang R."/>
        </authorList>
    </citation>
    <scope>NUCLEOTIDE SEQUENCE [LARGE SCALE GENOMIC DNA]</scope>
    <source>
        <strain evidence="1">TTIB1903HZAU</strain>
        <tissue evidence="1">Muscle</tissue>
    </source>
</reference>
<evidence type="ECO:0000313" key="2">
    <source>
        <dbReference type="Proteomes" id="UP000324632"/>
    </source>
</evidence>
<dbReference type="Proteomes" id="UP000324632">
    <property type="component" value="Chromosome 3"/>
</dbReference>
<proteinExistence type="predicted"/>
<keyword evidence="2" id="KW-1185">Reference proteome</keyword>
<name>A0A5A9PQF2_9TELE</name>
<comment type="caution">
    <text evidence="1">The sequence shown here is derived from an EMBL/GenBank/DDBJ whole genome shotgun (WGS) entry which is preliminary data.</text>
</comment>
<accession>A0A5A9PQF2</accession>
<dbReference type="EMBL" id="SOYY01000003">
    <property type="protein sequence ID" value="KAA0723792.1"/>
    <property type="molecule type" value="Genomic_DNA"/>
</dbReference>
<gene>
    <name evidence="1" type="ORF">E1301_Tti003093</name>
</gene>
<sequence>MSLRCLRRLSAHQNWAWEPKAGFEDELLLELPVPFVAPGATAFLKLFVFPYFLVLFGFSSNYSSSEPRKHGSVAPGIFLPINVKAKLHWNSEDRHSGMSYHTSLRLSLPNTPDPPPFGVLGRASVLAGTGPRRRISRLLDTGSASGNNECQGWCFVKDFEILTAVSEVSERSFVNLWTLQLPEEDVFGLQIWAGFQSACALESAEGEMETLGVLGMPAEGEGAY</sequence>
<protein>
    <submittedName>
        <fullName evidence="1">Uncharacterized protein</fullName>
    </submittedName>
</protein>
<dbReference type="AlphaFoldDB" id="A0A5A9PQF2"/>
<evidence type="ECO:0000313" key="1">
    <source>
        <dbReference type="EMBL" id="KAA0723792.1"/>
    </source>
</evidence>